<proteinExistence type="predicted"/>
<name>A0A8S5N3R3_9CAUD</name>
<dbReference type="EMBL" id="BK015047">
    <property type="protein sequence ID" value="DAD88779.1"/>
    <property type="molecule type" value="Genomic_DNA"/>
</dbReference>
<accession>A0A8S5N3R3</accession>
<organism evidence="1">
    <name type="scientific">Myoviridae sp. ctZSu31</name>
    <dbReference type="NCBI Taxonomy" id="2826665"/>
    <lineage>
        <taxon>Viruses</taxon>
        <taxon>Duplodnaviria</taxon>
        <taxon>Heunggongvirae</taxon>
        <taxon>Uroviricota</taxon>
        <taxon>Caudoviricetes</taxon>
    </lineage>
</organism>
<sequence>MRECFLCGRNGSSDPLDRHHIFGGGLRKKSEKYGLVVDLCHHECHEYGPRAAHQCAETRDELHRYGQKKAMREQGWSVDEFVRQFGKNYLDEDELRELEEETGAEPEQYGAFFILDAAALPY</sequence>
<protein>
    <submittedName>
        <fullName evidence="1">Recombination enhancement, RecA-dependent nuclease</fullName>
    </submittedName>
</protein>
<reference evidence="1" key="1">
    <citation type="journal article" date="2021" name="Proc. Natl. Acad. Sci. U.S.A.">
        <title>A Catalog of Tens of Thousands of Viruses from Human Metagenomes Reveals Hidden Associations with Chronic Diseases.</title>
        <authorList>
            <person name="Tisza M.J."/>
            <person name="Buck C.B."/>
        </authorList>
    </citation>
    <scope>NUCLEOTIDE SEQUENCE</scope>
    <source>
        <strain evidence="1">CtZSu31</strain>
    </source>
</reference>
<evidence type="ECO:0000313" key="1">
    <source>
        <dbReference type="EMBL" id="DAD88779.1"/>
    </source>
</evidence>